<organism evidence="1">
    <name type="scientific">Arundo donax</name>
    <name type="common">Giant reed</name>
    <name type="synonym">Donax arundinaceus</name>
    <dbReference type="NCBI Taxonomy" id="35708"/>
    <lineage>
        <taxon>Eukaryota</taxon>
        <taxon>Viridiplantae</taxon>
        <taxon>Streptophyta</taxon>
        <taxon>Embryophyta</taxon>
        <taxon>Tracheophyta</taxon>
        <taxon>Spermatophyta</taxon>
        <taxon>Magnoliopsida</taxon>
        <taxon>Liliopsida</taxon>
        <taxon>Poales</taxon>
        <taxon>Poaceae</taxon>
        <taxon>PACMAD clade</taxon>
        <taxon>Arundinoideae</taxon>
        <taxon>Arundineae</taxon>
        <taxon>Arundo</taxon>
    </lineage>
</organism>
<dbReference type="EMBL" id="GBRH01184034">
    <property type="protein sequence ID" value="JAE13862.1"/>
    <property type="molecule type" value="Transcribed_RNA"/>
</dbReference>
<reference evidence="1" key="1">
    <citation type="submission" date="2014-09" db="EMBL/GenBank/DDBJ databases">
        <authorList>
            <person name="Magalhaes I.L.F."/>
            <person name="Oliveira U."/>
            <person name="Santos F.R."/>
            <person name="Vidigal T.H.D.A."/>
            <person name="Brescovit A.D."/>
            <person name="Santos A.J."/>
        </authorList>
    </citation>
    <scope>NUCLEOTIDE SEQUENCE</scope>
    <source>
        <tissue evidence="1">Shoot tissue taken approximately 20 cm above the soil surface</tissue>
    </source>
</reference>
<dbReference type="AlphaFoldDB" id="A0A0A9FNJ5"/>
<proteinExistence type="predicted"/>
<accession>A0A0A9FNJ5</accession>
<protein>
    <submittedName>
        <fullName evidence="1">Uncharacterized protein</fullName>
    </submittedName>
</protein>
<reference evidence="1" key="2">
    <citation type="journal article" date="2015" name="Data Brief">
        <title>Shoot transcriptome of the giant reed, Arundo donax.</title>
        <authorList>
            <person name="Barrero R.A."/>
            <person name="Guerrero F.D."/>
            <person name="Moolhuijzen P."/>
            <person name="Goolsby J.A."/>
            <person name="Tidwell J."/>
            <person name="Bellgard S.E."/>
            <person name="Bellgard M.I."/>
        </authorList>
    </citation>
    <scope>NUCLEOTIDE SEQUENCE</scope>
    <source>
        <tissue evidence="1">Shoot tissue taken approximately 20 cm above the soil surface</tissue>
    </source>
</reference>
<evidence type="ECO:0000313" key="1">
    <source>
        <dbReference type="EMBL" id="JAE13862.1"/>
    </source>
</evidence>
<name>A0A0A9FNJ5_ARUDO</name>
<sequence>MKLLRGRRVVLGSKTYLTHNSGPKSQCTAEFLNKLT</sequence>